<dbReference type="eggNOG" id="ENOG503320Z">
    <property type="taxonomic scope" value="Bacteria"/>
</dbReference>
<organism evidence="1 2">
    <name type="scientific">Fictibacillus macauensis ZFHKF-1</name>
    <dbReference type="NCBI Taxonomy" id="1196324"/>
    <lineage>
        <taxon>Bacteria</taxon>
        <taxon>Bacillati</taxon>
        <taxon>Bacillota</taxon>
        <taxon>Bacilli</taxon>
        <taxon>Bacillales</taxon>
        <taxon>Fictibacillaceae</taxon>
        <taxon>Fictibacillus</taxon>
    </lineage>
</organism>
<comment type="caution">
    <text evidence="1">The sequence shown here is derived from an EMBL/GenBank/DDBJ whole genome shotgun (WGS) entry which is preliminary data.</text>
</comment>
<dbReference type="STRING" id="1196324.A374_10433"/>
<keyword evidence="2" id="KW-1185">Reference proteome</keyword>
<dbReference type="RefSeq" id="WP_007202171.1">
    <property type="nucleotide sequence ID" value="NZ_AKKV01000025.1"/>
</dbReference>
<gene>
    <name evidence="1" type="ORF">A374_10433</name>
</gene>
<name>I8J1N4_9BACL</name>
<protein>
    <submittedName>
        <fullName evidence="1">Uncharacterized protein</fullName>
    </submittedName>
</protein>
<evidence type="ECO:0000313" key="2">
    <source>
        <dbReference type="Proteomes" id="UP000004080"/>
    </source>
</evidence>
<accession>I8J1N4</accession>
<reference evidence="1 2" key="1">
    <citation type="journal article" date="2012" name="J. Bacteriol.">
        <title>Genome of Bacillus macauensis ZFHKF-1, a Long-Chain-Forming Bacterium.</title>
        <authorList>
            <person name="Cai L."/>
            <person name="Zhang T."/>
        </authorList>
    </citation>
    <scope>NUCLEOTIDE SEQUENCE [LARGE SCALE GENOMIC DNA]</scope>
    <source>
        <strain evidence="1 2">ZFHKF-1</strain>
    </source>
</reference>
<dbReference type="Proteomes" id="UP000004080">
    <property type="component" value="Unassembled WGS sequence"/>
</dbReference>
<sequence>MLKFENSWPYDQVMNDIYVNECPFCQQENVLTSFSENKLQLAKEGIKQLLVMPCCHNKLTIVQADDDYFWSNEKLRNQ</sequence>
<dbReference type="OrthoDB" id="2889126at2"/>
<dbReference type="EMBL" id="AKKV01000025">
    <property type="protein sequence ID" value="EIT85646.1"/>
    <property type="molecule type" value="Genomic_DNA"/>
</dbReference>
<dbReference type="AlphaFoldDB" id="I8J1N4"/>
<dbReference type="PATRIC" id="fig|1196324.3.peg.2132"/>
<proteinExistence type="predicted"/>
<evidence type="ECO:0000313" key="1">
    <source>
        <dbReference type="EMBL" id="EIT85646.1"/>
    </source>
</evidence>